<sequence length="721" mass="79178">MTAVAPTPAVMDKTSDDRTMTEAAAYKRLYPVEYLRRFVTEDVRPDGREKDQWRDVRINVGAVSTANGSALVRLGDTTIVCGIKAEVAEPDWKTPNHGWIDLPAISSPLFKPGPPAEEAQVFSQQLNDLLVSSNVLPLSALCIEPKKAAWVLYVDLVCINYDGNAFDASVLAIMAALRDTKLPIARWDEDLEQAICSRTETKSLRDSLRCMPLACTFGIFKGEHLLPDPTAFETPLLDTTITIALDSEDAGSSPQESEPKVRLVRQNGLGGLGGKQSTTGMALLGDCLGVAKGRVKAMSEVLYRTSMASGDPGKNQIVGLVKQASQTGKLPDLPSRDRQPLTIDHVLSFAPAKVFKALVKQPRRDPRSQEEPARLEINSICYDDTGNYCTMAGQDDHFTTYDVKTGKKYKYFSSQKYGVDHITSTHHTGNVLHASTKGNHDVRYHSAHDNKYLKYFKGHTETVCSISMSPINSTFLTGSFDETVLMWDLRTDRAMGKLKNMDGHCLTAWDGTGKIFAVGIPRKQIISLYSVDAYDKKPFAWVTIDDPGLDKVASPRPPVFMTSLEFSNNGKYILVGCATNVHYVLEAFTLQIVARLEGHQPLGFISRGVTRSGAEVCWTPDSSYVLSGGLDGKVCIWDLHPRPGHTDLVPPIQPAHDQGPRRAASTLPTLNVMNEDKEAGDSARVVKFNPRFAMFSSAGTEAALWLPKKDTPEEKEQANPS</sequence>
<dbReference type="EMBL" id="JASBWS010000027">
    <property type="protein sequence ID" value="KAJ9109963.1"/>
    <property type="molecule type" value="Genomic_DNA"/>
</dbReference>
<keyword evidence="2" id="KW-1185">Reference proteome</keyword>
<reference evidence="1" key="1">
    <citation type="submission" date="2023-04" db="EMBL/GenBank/DDBJ databases">
        <title>Draft Genome sequencing of Naganishia species isolated from polar environments using Oxford Nanopore Technology.</title>
        <authorList>
            <person name="Leo P."/>
            <person name="Venkateswaran K."/>
        </authorList>
    </citation>
    <scope>NUCLEOTIDE SEQUENCE</scope>
    <source>
        <strain evidence="1">MNA-CCFEE 5262</strain>
    </source>
</reference>
<accession>A0ACC2WES6</accession>
<evidence type="ECO:0000313" key="2">
    <source>
        <dbReference type="Proteomes" id="UP001230649"/>
    </source>
</evidence>
<dbReference type="Proteomes" id="UP001230649">
    <property type="component" value="Unassembled WGS sequence"/>
</dbReference>
<organism evidence="1 2">
    <name type="scientific">Naganishia adeliensis</name>
    <dbReference type="NCBI Taxonomy" id="92952"/>
    <lineage>
        <taxon>Eukaryota</taxon>
        <taxon>Fungi</taxon>
        <taxon>Dikarya</taxon>
        <taxon>Basidiomycota</taxon>
        <taxon>Agaricomycotina</taxon>
        <taxon>Tremellomycetes</taxon>
        <taxon>Filobasidiales</taxon>
        <taxon>Filobasidiaceae</taxon>
        <taxon>Naganishia</taxon>
    </lineage>
</organism>
<comment type="caution">
    <text evidence="1">The sequence shown here is derived from an EMBL/GenBank/DDBJ whole genome shotgun (WGS) entry which is preliminary data.</text>
</comment>
<gene>
    <name evidence="1" type="ORF">QFC20_003163</name>
</gene>
<evidence type="ECO:0000313" key="1">
    <source>
        <dbReference type="EMBL" id="KAJ9109963.1"/>
    </source>
</evidence>
<protein>
    <submittedName>
        <fullName evidence="1">Uncharacterized protein</fullName>
    </submittedName>
</protein>
<name>A0ACC2WES6_9TREE</name>
<proteinExistence type="predicted"/>